<organism evidence="1 2">
    <name type="scientific">Parelaphostrongylus tenuis</name>
    <name type="common">Meningeal worm</name>
    <dbReference type="NCBI Taxonomy" id="148309"/>
    <lineage>
        <taxon>Eukaryota</taxon>
        <taxon>Metazoa</taxon>
        <taxon>Ecdysozoa</taxon>
        <taxon>Nematoda</taxon>
        <taxon>Chromadorea</taxon>
        <taxon>Rhabditida</taxon>
        <taxon>Rhabditina</taxon>
        <taxon>Rhabditomorpha</taxon>
        <taxon>Strongyloidea</taxon>
        <taxon>Metastrongylidae</taxon>
        <taxon>Parelaphostrongylus</taxon>
    </lineage>
</organism>
<keyword evidence="2" id="KW-1185">Reference proteome</keyword>
<proteinExistence type="predicted"/>
<protein>
    <submittedName>
        <fullName evidence="1">Uncharacterized protein</fullName>
    </submittedName>
</protein>
<sequence>MLAQFLSPFTSSSECSVGSSLICLSWLSDISLSMLSTKQDDVITDEEVADDDDHTPRPNTAHYDGKKTTITISTEAGIELYQHWMDQAVSALMAAVATDKMSKVSESQRAAHQTCAKSAKTVQQHAKCVVVLLDLEEKYKNWNAKFGNAQRIGKSLSL</sequence>
<accession>A0AAD5R8Q9</accession>
<name>A0AAD5R8Q9_PARTN</name>
<dbReference type="Proteomes" id="UP001196413">
    <property type="component" value="Unassembled WGS sequence"/>
</dbReference>
<evidence type="ECO:0000313" key="2">
    <source>
        <dbReference type="Proteomes" id="UP001196413"/>
    </source>
</evidence>
<dbReference type="EMBL" id="JAHQIW010007009">
    <property type="protein sequence ID" value="KAJ1371634.1"/>
    <property type="molecule type" value="Genomic_DNA"/>
</dbReference>
<comment type="caution">
    <text evidence="1">The sequence shown here is derived from an EMBL/GenBank/DDBJ whole genome shotgun (WGS) entry which is preliminary data.</text>
</comment>
<dbReference type="AlphaFoldDB" id="A0AAD5R8Q9"/>
<reference evidence="1" key="1">
    <citation type="submission" date="2021-06" db="EMBL/GenBank/DDBJ databases">
        <title>Parelaphostrongylus tenuis whole genome reference sequence.</title>
        <authorList>
            <person name="Garwood T.J."/>
            <person name="Larsen P.A."/>
            <person name="Fountain-Jones N.M."/>
            <person name="Garbe J.R."/>
            <person name="Macchietto M.G."/>
            <person name="Kania S.A."/>
            <person name="Gerhold R.W."/>
            <person name="Richards J.E."/>
            <person name="Wolf T.M."/>
        </authorList>
    </citation>
    <scope>NUCLEOTIDE SEQUENCE</scope>
    <source>
        <strain evidence="1">MNPRO001-30</strain>
        <tissue evidence="1">Meninges</tissue>
    </source>
</reference>
<gene>
    <name evidence="1" type="ORF">KIN20_033619</name>
</gene>
<evidence type="ECO:0000313" key="1">
    <source>
        <dbReference type="EMBL" id="KAJ1371634.1"/>
    </source>
</evidence>